<name>H8H2L3_DEIGI</name>
<keyword evidence="2" id="KW-0614">Plasmid</keyword>
<sequence length="69" mass="7618">MTQPSEQDIVPMASDQGKKRRKARAEAPLVIRHHHPEVPDEKVLAAARRLVMNSVPSSRAAQAEAKRPA</sequence>
<dbReference type="Proteomes" id="UP000007575">
    <property type="component" value="Plasmid P2"/>
</dbReference>
<dbReference type="HOGENOM" id="CLU_2768973_0_0_0"/>
<dbReference type="KEGG" id="dgo:DGo_PB0491"/>
<protein>
    <submittedName>
        <fullName evidence="2">Uncharacterized protein</fullName>
    </submittedName>
</protein>
<dbReference type="EMBL" id="CP002193">
    <property type="protein sequence ID" value="AFD27760.1"/>
    <property type="molecule type" value="Genomic_DNA"/>
</dbReference>
<dbReference type="AlphaFoldDB" id="H8H2L3"/>
<feature type="region of interest" description="Disordered" evidence="1">
    <location>
        <begin position="1"/>
        <end position="35"/>
    </location>
</feature>
<evidence type="ECO:0000256" key="1">
    <source>
        <dbReference type="SAM" id="MobiDB-lite"/>
    </source>
</evidence>
<gene>
    <name evidence="2" type="ordered locus">DGo_PB0491</name>
</gene>
<reference evidence="2 3" key="1">
    <citation type="journal article" date="2012" name="PLoS ONE">
        <title>Genome sequence and transcriptome analysis of the radioresistant bacterium Deinococcus gobiensis: insights into the extreme environmental adaptations.</title>
        <authorList>
            <person name="Yuan M."/>
            <person name="Chen M."/>
            <person name="Zhang W."/>
            <person name="Lu W."/>
            <person name="Wang J."/>
            <person name="Yang M."/>
            <person name="Zhao P."/>
            <person name="Tang R."/>
            <person name="Li X."/>
            <person name="Hao Y."/>
            <person name="Zhou Z."/>
            <person name="Zhan Y."/>
            <person name="Yu H."/>
            <person name="Teng C."/>
            <person name="Yan Y."/>
            <person name="Ping S."/>
            <person name="Wang Y."/>
            <person name="Lin M."/>
        </authorList>
    </citation>
    <scope>NUCLEOTIDE SEQUENCE [LARGE SCALE GENOMIC DNA]</scope>
    <source>
        <strain evidence="3">DSM 21396 / JCM 16679 / CGMCC 1.7299 / I-0</strain>
        <plasmid evidence="2">P2</plasmid>
    </source>
</reference>
<geneLocation type="plasmid" evidence="2 3">
    <name>P2</name>
</geneLocation>
<accession>H8H2L3</accession>
<evidence type="ECO:0000313" key="2">
    <source>
        <dbReference type="EMBL" id="AFD27760.1"/>
    </source>
</evidence>
<dbReference type="RefSeq" id="WP_014686852.1">
    <property type="nucleotide sequence ID" value="NC_017791.1"/>
</dbReference>
<organism evidence="2 3">
    <name type="scientific">Deinococcus gobiensis (strain DSM 21396 / JCM 16679 / CGMCC 1.7299 / I-0)</name>
    <dbReference type="NCBI Taxonomy" id="745776"/>
    <lineage>
        <taxon>Bacteria</taxon>
        <taxon>Thermotogati</taxon>
        <taxon>Deinococcota</taxon>
        <taxon>Deinococci</taxon>
        <taxon>Deinococcales</taxon>
        <taxon>Deinococcaceae</taxon>
        <taxon>Deinococcus</taxon>
    </lineage>
</organism>
<keyword evidence="3" id="KW-1185">Reference proteome</keyword>
<proteinExistence type="predicted"/>
<evidence type="ECO:0000313" key="3">
    <source>
        <dbReference type="Proteomes" id="UP000007575"/>
    </source>
</evidence>